<dbReference type="STRING" id="1830138.SAMN05443507_1214"/>
<accession>A0A1M6UUL8</accession>
<sequence length="41" mass="4274">MIAILVIVIVSALVIAIVTAISKQFPGIDGWIVALPIVSQT</sequence>
<reference evidence="2" key="1">
    <citation type="submission" date="2016-11" db="EMBL/GenBank/DDBJ databases">
        <authorList>
            <person name="Varghese N."/>
            <person name="Submissions S."/>
        </authorList>
    </citation>
    <scope>NUCLEOTIDE SEQUENCE [LARGE SCALE GENOMIC DNA]</scope>
    <source>
        <strain evidence="2">USBA-503</strain>
    </source>
</reference>
<dbReference type="EMBL" id="FRAF01000021">
    <property type="protein sequence ID" value="SHK72746.1"/>
    <property type="molecule type" value="Genomic_DNA"/>
</dbReference>
<organism evidence="1 2">
    <name type="scientific">Alicyclobacillus tolerans</name>
    <dbReference type="NCBI Taxonomy" id="90970"/>
    <lineage>
        <taxon>Bacteria</taxon>
        <taxon>Bacillati</taxon>
        <taxon>Bacillota</taxon>
        <taxon>Bacilli</taxon>
        <taxon>Bacillales</taxon>
        <taxon>Alicyclobacillaceae</taxon>
        <taxon>Alicyclobacillus</taxon>
    </lineage>
</organism>
<evidence type="ECO:0000313" key="2">
    <source>
        <dbReference type="Proteomes" id="UP000184016"/>
    </source>
</evidence>
<evidence type="ECO:0000313" key="1">
    <source>
        <dbReference type="EMBL" id="SHK72746.1"/>
    </source>
</evidence>
<protein>
    <submittedName>
        <fullName evidence="1">Uncharacterized protein</fullName>
    </submittedName>
</protein>
<keyword evidence="2" id="KW-1185">Reference proteome</keyword>
<name>A0A1M6UUL8_9BACL</name>
<dbReference type="AlphaFoldDB" id="A0A1M6UUL8"/>
<dbReference type="Proteomes" id="UP000184016">
    <property type="component" value="Unassembled WGS sequence"/>
</dbReference>
<dbReference type="RefSeq" id="WP_278247874.1">
    <property type="nucleotide sequence ID" value="NZ_FRAF01000021.1"/>
</dbReference>
<gene>
    <name evidence="1" type="ORF">SAMN05443507_1214</name>
</gene>
<proteinExistence type="predicted"/>